<evidence type="ECO:0000313" key="1">
    <source>
        <dbReference type="EMBL" id="OLS03873.1"/>
    </source>
</evidence>
<sequence>MRIGLPDDMRIYIACGKTDMRKSLDGLSAIVSQNFNLNPFENALFLFCGGKRDRMKAILWEGDVFLLLYKRLEGGVFQWPRTTEDVREISPQQYRWLIEGLTIDQKKTIQKVDNKMVI</sequence>
<dbReference type="AlphaFoldDB" id="A0A1U7M974"/>
<comment type="caution">
    <text evidence="1">The sequence shown here is derived from an EMBL/GenBank/DDBJ whole genome shotgun (WGS) entry which is preliminary data.</text>
</comment>
<dbReference type="PANTHER" id="PTHR36455:SF1">
    <property type="entry name" value="BLR8292 PROTEIN"/>
    <property type="match status" value="1"/>
</dbReference>
<dbReference type="PANTHER" id="PTHR36455">
    <property type="match status" value="1"/>
</dbReference>
<organism evidence="1 2">
    <name type="scientific">Tissierella creatinophila DSM 6911</name>
    <dbReference type="NCBI Taxonomy" id="1123403"/>
    <lineage>
        <taxon>Bacteria</taxon>
        <taxon>Bacillati</taxon>
        <taxon>Bacillota</taxon>
        <taxon>Tissierellia</taxon>
        <taxon>Tissierellales</taxon>
        <taxon>Tissierellaceae</taxon>
        <taxon>Tissierella</taxon>
    </lineage>
</organism>
<gene>
    <name evidence="1" type="ORF">TICRE_01990</name>
</gene>
<accession>A0A1U7M974</accession>
<reference evidence="1 2" key="1">
    <citation type="submission" date="2016-02" db="EMBL/GenBank/DDBJ databases">
        <title>Genome sequence of Tissierella creatinophila DSM 6911.</title>
        <authorList>
            <person name="Poehlein A."/>
            <person name="Daniel R."/>
        </authorList>
    </citation>
    <scope>NUCLEOTIDE SEQUENCE [LARGE SCALE GENOMIC DNA]</scope>
    <source>
        <strain evidence="1 2">DSM 6911</strain>
    </source>
</reference>
<dbReference type="RefSeq" id="WP_075724208.1">
    <property type="nucleotide sequence ID" value="NZ_LTDM01000002.1"/>
</dbReference>
<dbReference type="InterPro" id="IPR008878">
    <property type="entry name" value="Transposase_IS66_Orf2"/>
</dbReference>
<dbReference type="OrthoDB" id="1706651at2"/>
<protein>
    <submittedName>
        <fullName evidence="1">IS66 Orf2 like protein</fullName>
    </submittedName>
</protein>
<keyword evidence="2" id="KW-1185">Reference proteome</keyword>
<dbReference type="Proteomes" id="UP000186112">
    <property type="component" value="Unassembled WGS sequence"/>
</dbReference>
<dbReference type="Pfam" id="PF05717">
    <property type="entry name" value="TnpB_IS66"/>
    <property type="match status" value="1"/>
</dbReference>
<dbReference type="EMBL" id="LTDM01000002">
    <property type="protein sequence ID" value="OLS03873.1"/>
    <property type="molecule type" value="Genomic_DNA"/>
</dbReference>
<evidence type="ECO:0000313" key="2">
    <source>
        <dbReference type="Proteomes" id="UP000186112"/>
    </source>
</evidence>
<name>A0A1U7M974_TISCR</name>
<proteinExistence type="predicted"/>
<dbReference type="NCBIfam" id="NF033819">
    <property type="entry name" value="IS66_TnpB"/>
    <property type="match status" value="1"/>
</dbReference>